<feature type="domain" description="AMP-binding enzyme C-terminal" evidence="3">
    <location>
        <begin position="417"/>
        <end position="490"/>
    </location>
</feature>
<dbReference type="Pfam" id="PF00501">
    <property type="entry name" value="AMP-binding"/>
    <property type="match status" value="1"/>
</dbReference>
<dbReference type="PANTHER" id="PTHR43352">
    <property type="entry name" value="ACETYL-COA SYNTHETASE"/>
    <property type="match status" value="1"/>
</dbReference>
<dbReference type="AlphaFoldDB" id="A0A9Q2P9H7"/>
<evidence type="ECO:0000256" key="1">
    <source>
        <dbReference type="ARBA" id="ARBA00022598"/>
    </source>
</evidence>
<reference evidence="4 7" key="1">
    <citation type="submission" date="2021-01" db="EMBL/GenBank/DDBJ databases">
        <title>Diatom-associated Roseobacters Show Island Model of Population Structure.</title>
        <authorList>
            <person name="Qu L."/>
            <person name="Feng X."/>
            <person name="Chen Y."/>
            <person name="Li L."/>
            <person name="Wang X."/>
            <person name="Hu Z."/>
            <person name="Wang H."/>
            <person name="Luo H."/>
        </authorList>
    </citation>
    <scope>NUCLEOTIDE SEQUENCE</scope>
    <source>
        <strain evidence="5 7">CC28-63</strain>
        <strain evidence="4">CC28-69</strain>
    </source>
</reference>
<dbReference type="InterPro" id="IPR000873">
    <property type="entry name" value="AMP-dep_synth/lig_dom"/>
</dbReference>
<dbReference type="GeneID" id="62641811"/>
<dbReference type="InterPro" id="IPR025110">
    <property type="entry name" value="AMP-bd_C"/>
</dbReference>
<feature type="domain" description="AMP-dependent synthetase/ligase" evidence="2">
    <location>
        <begin position="27"/>
        <end position="367"/>
    </location>
</feature>
<organism evidence="4 6">
    <name type="scientific">Marivita cryptomonadis</name>
    <dbReference type="NCBI Taxonomy" id="505252"/>
    <lineage>
        <taxon>Bacteria</taxon>
        <taxon>Pseudomonadati</taxon>
        <taxon>Pseudomonadota</taxon>
        <taxon>Alphaproteobacteria</taxon>
        <taxon>Rhodobacterales</taxon>
        <taxon>Roseobacteraceae</taxon>
        <taxon>Marivita</taxon>
    </lineage>
</organism>
<dbReference type="Gene3D" id="3.30.300.30">
    <property type="match status" value="1"/>
</dbReference>
<proteinExistence type="predicted"/>
<gene>
    <name evidence="4" type="ORF">JQX41_05400</name>
    <name evidence="5" type="ORF">JQX48_05405</name>
</gene>
<dbReference type="Gene3D" id="3.40.50.12780">
    <property type="entry name" value="N-terminal domain of ligase-like"/>
    <property type="match status" value="1"/>
</dbReference>
<dbReference type="GO" id="GO:0016878">
    <property type="term" value="F:acid-thiol ligase activity"/>
    <property type="evidence" value="ECO:0007669"/>
    <property type="project" value="TreeGrafter"/>
</dbReference>
<evidence type="ECO:0000313" key="4">
    <source>
        <dbReference type="EMBL" id="MBM2411727.1"/>
    </source>
</evidence>
<dbReference type="InterPro" id="IPR045851">
    <property type="entry name" value="AMP-bd_C_sf"/>
</dbReference>
<dbReference type="GO" id="GO:0044550">
    <property type="term" value="P:secondary metabolite biosynthetic process"/>
    <property type="evidence" value="ECO:0007669"/>
    <property type="project" value="TreeGrafter"/>
</dbReference>
<dbReference type="Proteomes" id="UP000809440">
    <property type="component" value="Unassembled WGS sequence"/>
</dbReference>
<dbReference type="InterPro" id="IPR042099">
    <property type="entry name" value="ANL_N_sf"/>
</dbReference>
<sequence>MSSISDTGPWPPCPQDFNLTAHVLAASDRAPDKIALAVVKPTGAQRWSYDRLRSAILGSATGLLQSGLVPGDRLLMRVGNSVEFPVAYLAAIAVGIVPIPTSSQLTEPEVQVLVDMTDPTAILHDGQTACPASVLVIRTDQMSEWYGLSPAPYAFGDPNRLAYIIFTSGTSGKPRAVCHAHRAIWARGMMMDGWYGLTRSDRLMHAGAFNWTYTLGTGLLDPWTKGATALIPAQGVEHAQIPLLLKRHEATIFAAAPGVYRNILKSGSLDLPKLRHGLSAGEKLPASIRDTWHAATGTRVHEAFGMSECSTFISAAPGSPDLPPESLGWPQQGRRIAIMGDQGPVPIGTPGIIAVHRDDPGLMLGYLNQPEETAARYQGDWFLTGDMGEMTENKDILYHGRADDMMNAGGFRVSPLEVEAALLAHPDIHEVGVTDIDIKADTRVIAAYYVSDRPLDPTALESFATERLARYKQPRLYTRVASLPRNANNKLLRRALPDHPPL</sequence>
<dbReference type="PANTHER" id="PTHR43352:SF1">
    <property type="entry name" value="ANTHRANILATE--COA LIGASE"/>
    <property type="match status" value="1"/>
</dbReference>
<evidence type="ECO:0000259" key="3">
    <source>
        <dbReference type="Pfam" id="PF13193"/>
    </source>
</evidence>
<keyword evidence="1 4" id="KW-0436">Ligase</keyword>
<comment type="caution">
    <text evidence="4">The sequence shown here is derived from an EMBL/GenBank/DDBJ whole genome shotgun (WGS) entry which is preliminary data.</text>
</comment>
<dbReference type="Proteomes" id="UP000755667">
    <property type="component" value="Unassembled WGS sequence"/>
</dbReference>
<dbReference type="EMBL" id="JAFBXE010000003">
    <property type="protein sequence ID" value="MBM2411727.1"/>
    <property type="molecule type" value="Genomic_DNA"/>
</dbReference>
<evidence type="ECO:0000313" key="5">
    <source>
        <dbReference type="EMBL" id="MBM2416395.1"/>
    </source>
</evidence>
<keyword evidence="7" id="KW-1185">Reference proteome</keyword>
<name>A0A9Q2P9H7_9RHOB</name>
<dbReference type="PROSITE" id="PS00455">
    <property type="entry name" value="AMP_BINDING"/>
    <property type="match status" value="1"/>
</dbReference>
<dbReference type="InterPro" id="IPR020845">
    <property type="entry name" value="AMP-binding_CS"/>
</dbReference>
<dbReference type="RefSeq" id="WP_085630771.1">
    <property type="nucleotide sequence ID" value="NZ_JAFBWU010000003.1"/>
</dbReference>
<evidence type="ECO:0000259" key="2">
    <source>
        <dbReference type="Pfam" id="PF00501"/>
    </source>
</evidence>
<dbReference type="SUPFAM" id="SSF56801">
    <property type="entry name" value="Acetyl-CoA synthetase-like"/>
    <property type="match status" value="1"/>
</dbReference>
<protein>
    <submittedName>
        <fullName evidence="4">Acyl--CoA ligase</fullName>
    </submittedName>
</protein>
<dbReference type="EMBL" id="JAFBXF010000003">
    <property type="protein sequence ID" value="MBM2416395.1"/>
    <property type="molecule type" value="Genomic_DNA"/>
</dbReference>
<evidence type="ECO:0000313" key="7">
    <source>
        <dbReference type="Proteomes" id="UP000809440"/>
    </source>
</evidence>
<dbReference type="Pfam" id="PF13193">
    <property type="entry name" value="AMP-binding_C"/>
    <property type="match status" value="1"/>
</dbReference>
<dbReference type="OrthoDB" id="9803968at2"/>
<accession>A0A9Q2P9H7</accession>
<evidence type="ECO:0000313" key="6">
    <source>
        <dbReference type="Proteomes" id="UP000755667"/>
    </source>
</evidence>